<feature type="domain" description="Cyclic nucleotide-binding" evidence="11">
    <location>
        <begin position="253"/>
        <end position="368"/>
    </location>
</feature>
<organism evidence="12 13">
    <name type="scientific">Hanseniaspora valbyensis NRRL Y-1626</name>
    <dbReference type="NCBI Taxonomy" id="766949"/>
    <lineage>
        <taxon>Eukaryota</taxon>
        <taxon>Fungi</taxon>
        <taxon>Dikarya</taxon>
        <taxon>Ascomycota</taxon>
        <taxon>Saccharomycotina</taxon>
        <taxon>Saccharomycetes</taxon>
        <taxon>Saccharomycodales</taxon>
        <taxon>Saccharomycodaceae</taxon>
        <taxon>Hanseniaspora</taxon>
    </lineage>
</organism>
<dbReference type="GO" id="GO:0030552">
    <property type="term" value="F:cAMP binding"/>
    <property type="evidence" value="ECO:0007669"/>
    <property type="project" value="UniProtKB-KW"/>
</dbReference>
<feature type="binding site" evidence="9">
    <location>
        <position position="200"/>
    </location>
    <ligand>
        <name>3',5'-cyclic AMP</name>
        <dbReference type="ChEBI" id="CHEBI:58165"/>
        <label>1</label>
    </ligand>
</feature>
<keyword evidence="12" id="KW-0808">Transferase</keyword>
<dbReference type="PANTHER" id="PTHR11635">
    <property type="entry name" value="CAMP-DEPENDENT PROTEIN KINASE REGULATORY CHAIN"/>
    <property type="match status" value="1"/>
</dbReference>
<evidence type="ECO:0000259" key="11">
    <source>
        <dbReference type="PROSITE" id="PS50042"/>
    </source>
</evidence>
<dbReference type="Proteomes" id="UP000092321">
    <property type="component" value="Unassembled WGS sequence"/>
</dbReference>
<keyword evidence="4 8" id="KW-0116">cAMP-binding</keyword>
<evidence type="ECO:0000256" key="1">
    <source>
        <dbReference type="ARBA" id="ARBA00005753"/>
    </source>
</evidence>
<dbReference type="PIRSF" id="PIRSF000548">
    <property type="entry name" value="PK_regulatory"/>
    <property type="match status" value="1"/>
</dbReference>
<dbReference type="PROSITE" id="PS00888">
    <property type="entry name" value="CNMP_BINDING_1"/>
    <property type="match status" value="1"/>
</dbReference>
<keyword evidence="5" id="KW-0677">Repeat</keyword>
<dbReference type="InterPro" id="IPR018488">
    <property type="entry name" value="cNMP-bd_CS"/>
</dbReference>
<evidence type="ECO:0000256" key="5">
    <source>
        <dbReference type="ARBA" id="ARBA00022737"/>
    </source>
</evidence>
<evidence type="ECO:0000256" key="7">
    <source>
        <dbReference type="ARBA" id="ARBA00023149"/>
    </source>
</evidence>
<dbReference type="GO" id="GO:0016301">
    <property type="term" value="F:kinase activity"/>
    <property type="evidence" value="ECO:0007669"/>
    <property type="project" value="UniProtKB-KW"/>
</dbReference>
<proteinExistence type="inferred from homology"/>
<evidence type="ECO:0000256" key="9">
    <source>
        <dbReference type="PIRSR" id="PIRSR000548-1"/>
    </source>
</evidence>
<keyword evidence="6 8" id="KW-0547">Nucleotide-binding</keyword>
<dbReference type="InterPro" id="IPR050503">
    <property type="entry name" value="cAMP-dep_PK_reg_su-like"/>
</dbReference>
<dbReference type="GO" id="GO:0005829">
    <property type="term" value="C:cytosol"/>
    <property type="evidence" value="ECO:0007669"/>
    <property type="project" value="TreeGrafter"/>
</dbReference>
<dbReference type="Gene3D" id="2.60.120.10">
    <property type="entry name" value="Jelly Rolls"/>
    <property type="match status" value="2"/>
</dbReference>
<keyword evidence="13" id="KW-1185">Reference proteome</keyword>
<feature type="region of interest" description="Disordered" evidence="10">
    <location>
        <begin position="1"/>
        <end position="73"/>
    </location>
</feature>
<protein>
    <recommendedName>
        <fullName evidence="2 8">cAMP-dependent protein kinase regulatory subunit</fullName>
    </recommendedName>
</protein>
<comment type="similarity">
    <text evidence="1 8">Belongs to the cAMP-dependent kinase regulatory chain family.</text>
</comment>
<dbReference type="InterPro" id="IPR012198">
    <property type="entry name" value="cAMP_dep_PK_reg_su"/>
</dbReference>
<dbReference type="SMART" id="SM00100">
    <property type="entry name" value="cNMP"/>
    <property type="match status" value="2"/>
</dbReference>
<evidence type="ECO:0000313" key="13">
    <source>
        <dbReference type="Proteomes" id="UP000092321"/>
    </source>
</evidence>
<dbReference type="PRINTS" id="PR00103">
    <property type="entry name" value="CAMPKINASE"/>
</dbReference>
<feature type="compositionally biased region" description="Polar residues" evidence="10">
    <location>
        <begin position="1"/>
        <end position="10"/>
    </location>
</feature>
<dbReference type="AlphaFoldDB" id="A0A1B7TAI8"/>
<dbReference type="EMBL" id="LXPE01000048">
    <property type="protein sequence ID" value="OBA25749.1"/>
    <property type="molecule type" value="Genomic_DNA"/>
</dbReference>
<comment type="caution">
    <text evidence="12">The sequence shown here is derived from an EMBL/GenBank/DDBJ whole genome shotgun (WGS) entry which is preliminary data.</text>
</comment>
<feature type="compositionally biased region" description="Low complexity" evidence="10">
    <location>
        <begin position="11"/>
        <end position="26"/>
    </location>
</feature>
<evidence type="ECO:0000256" key="6">
    <source>
        <dbReference type="ARBA" id="ARBA00022741"/>
    </source>
</evidence>
<dbReference type="PROSITE" id="PS50042">
    <property type="entry name" value="CNMP_BINDING_3"/>
    <property type="match status" value="2"/>
</dbReference>
<sequence length="368" mass="40964">MNNKVGNNNLGADASASSPGAVGSAQSRDRHSSVFKINYNMDGNGMNNKRDEDVDPSSNFTKPRNDSSDVFLDKIHPPNFNVNRRTSVSAEIISPDSHTENLDLNLTGNGDGSGNALSNHESEALIKCLDSNFLFKNLDPQAKNLIIQNLRYQEFPANTDIIVEGDEEGEYFYIIETGTVEYLKGGKKLGEGLKGATFGELALMYNSPRQATVRSKTFCKMYLLDRITFKKILLNNSYVQRNLYDKFLKNLPILSNLTESERNKLIDVLKIKTVPKGSVIIRQGEMGENFYIIEQGSCVVIKDNVELKALHKNDYFGELALLDDSPRAATVVASSEEGCKLVYLGKSEFKRLLGPVHEVLKLNDPRLQ</sequence>
<accession>A0A1B7TAI8</accession>
<dbReference type="SUPFAM" id="SSF51206">
    <property type="entry name" value="cAMP-binding domain-like"/>
    <property type="match status" value="2"/>
</dbReference>
<evidence type="ECO:0000256" key="3">
    <source>
        <dbReference type="ARBA" id="ARBA00022553"/>
    </source>
</evidence>
<keyword evidence="7 8" id="KW-0114">cAMP</keyword>
<dbReference type="InterPro" id="IPR014710">
    <property type="entry name" value="RmlC-like_jellyroll"/>
</dbReference>
<dbReference type="GO" id="GO:0005634">
    <property type="term" value="C:nucleus"/>
    <property type="evidence" value="ECO:0007669"/>
    <property type="project" value="TreeGrafter"/>
</dbReference>
<dbReference type="PROSITE" id="PS00889">
    <property type="entry name" value="CNMP_BINDING_2"/>
    <property type="match status" value="2"/>
</dbReference>
<dbReference type="PANTHER" id="PTHR11635:SF152">
    <property type="entry name" value="CAMP-DEPENDENT PROTEIN KINASE TYPE I REGULATORY SUBUNIT-RELATED"/>
    <property type="match status" value="1"/>
</dbReference>
<evidence type="ECO:0000256" key="2">
    <source>
        <dbReference type="ARBA" id="ARBA00020355"/>
    </source>
</evidence>
<dbReference type="GO" id="GO:0004862">
    <property type="term" value="F:cAMP-dependent protein kinase inhibitor activity"/>
    <property type="evidence" value="ECO:0007669"/>
    <property type="project" value="TreeGrafter"/>
</dbReference>
<feature type="binding site" evidence="9">
    <location>
        <position position="209"/>
    </location>
    <ligand>
        <name>3',5'-cyclic AMP</name>
        <dbReference type="ChEBI" id="CHEBI:58165"/>
        <label>1</label>
    </ligand>
</feature>
<evidence type="ECO:0000313" key="12">
    <source>
        <dbReference type="EMBL" id="OBA25749.1"/>
    </source>
</evidence>
<feature type="binding site" evidence="9">
    <location>
        <position position="318"/>
    </location>
    <ligand>
        <name>3',5'-cyclic AMP</name>
        <dbReference type="ChEBI" id="CHEBI:58165"/>
        <label>2</label>
    </ligand>
</feature>
<gene>
    <name evidence="12" type="ORF">HANVADRAFT_26467</name>
</gene>
<reference evidence="13" key="1">
    <citation type="journal article" date="2016" name="Proc. Natl. Acad. Sci. U.S.A.">
        <title>Comparative genomics of biotechnologically important yeasts.</title>
        <authorList>
            <person name="Riley R."/>
            <person name="Haridas S."/>
            <person name="Wolfe K.H."/>
            <person name="Lopes M.R."/>
            <person name="Hittinger C.T."/>
            <person name="Goeker M."/>
            <person name="Salamov A.A."/>
            <person name="Wisecaver J.H."/>
            <person name="Long T.M."/>
            <person name="Calvey C.H."/>
            <person name="Aerts A.L."/>
            <person name="Barry K.W."/>
            <person name="Choi C."/>
            <person name="Clum A."/>
            <person name="Coughlan A.Y."/>
            <person name="Deshpande S."/>
            <person name="Douglass A.P."/>
            <person name="Hanson S.J."/>
            <person name="Klenk H.-P."/>
            <person name="LaButti K.M."/>
            <person name="Lapidus A."/>
            <person name="Lindquist E.A."/>
            <person name="Lipzen A.M."/>
            <person name="Meier-Kolthoff J.P."/>
            <person name="Ohm R.A."/>
            <person name="Otillar R.P."/>
            <person name="Pangilinan J.L."/>
            <person name="Peng Y."/>
            <person name="Rokas A."/>
            <person name="Rosa C.A."/>
            <person name="Scheuner C."/>
            <person name="Sibirny A.A."/>
            <person name="Slot J.C."/>
            <person name="Stielow J.B."/>
            <person name="Sun H."/>
            <person name="Kurtzman C.P."/>
            <person name="Blackwell M."/>
            <person name="Grigoriev I.V."/>
            <person name="Jeffries T.W."/>
        </authorList>
    </citation>
    <scope>NUCLEOTIDE SEQUENCE [LARGE SCALE GENOMIC DNA]</scope>
    <source>
        <strain evidence="13">NRRL Y-1626</strain>
    </source>
</reference>
<feature type="domain" description="Cyclic nucleotide-binding" evidence="11">
    <location>
        <begin position="134"/>
        <end position="250"/>
    </location>
</feature>
<dbReference type="InterPro" id="IPR018490">
    <property type="entry name" value="cNMP-bd_dom_sf"/>
</dbReference>
<evidence type="ECO:0000256" key="8">
    <source>
        <dbReference type="PIRNR" id="PIRNR000548"/>
    </source>
</evidence>
<feature type="compositionally biased region" description="Basic and acidic residues" evidence="10">
    <location>
        <begin position="63"/>
        <end position="73"/>
    </location>
</feature>
<dbReference type="InterPro" id="IPR000595">
    <property type="entry name" value="cNMP-bd_dom"/>
</dbReference>
<keyword evidence="3" id="KW-0597">Phosphoprotein</keyword>
<evidence type="ECO:0000256" key="4">
    <source>
        <dbReference type="ARBA" id="ARBA00022566"/>
    </source>
</evidence>
<comment type="subunit">
    <text evidence="8">Tetramer, composed of 2 regulatory (R) and 2 catalytic (C) subunits. In the presence of cAMP it dissociates into 2 active monomeric C subunits and an R dimer.</text>
</comment>
<dbReference type="OrthoDB" id="417078at2759"/>
<evidence type="ECO:0000256" key="10">
    <source>
        <dbReference type="SAM" id="MobiDB-lite"/>
    </source>
</evidence>
<feature type="binding site" evidence="9">
    <location>
        <position position="327"/>
    </location>
    <ligand>
        <name>3',5'-cyclic AMP</name>
        <dbReference type="ChEBI" id="CHEBI:58165"/>
        <label>2</label>
    </ligand>
</feature>
<dbReference type="GO" id="GO:0005952">
    <property type="term" value="C:cAMP-dependent protein kinase complex"/>
    <property type="evidence" value="ECO:0007669"/>
    <property type="project" value="InterPro"/>
</dbReference>
<dbReference type="CDD" id="cd00038">
    <property type="entry name" value="CAP_ED"/>
    <property type="match status" value="2"/>
</dbReference>
<dbReference type="Pfam" id="PF00027">
    <property type="entry name" value="cNMP_binding"/>
    <property type="match status" value="2"/>
</dbReference>
<name>A0A1B7TAI8_9ASCO</name>
<dbReference type="GO" id="GO:0034236">
    <property type="term" value="F:protein kinase A catalytic subunit binding"/>
    <property type="evidence" value="ECO:0007669"/>
    <property type="project" value="TreeGrafter"/>
</dbReference>
<keyword evidence="12" id="KW-0418">Kinase</keyword>